<dbReference type="Pfam" id="PF21007">
    <property type="entry name" value="FBF1"/>
    <property type="match status" value="1"/>
</dbReference>
<dbReference type="Proteomes" id="UP001168821">
    <property type="component" value="Unassembled WGS sequence"/>
</dbReference>
<evidence type="ECO:0000313" key="5">
    <source>
        <dbReference type="EMBL" id="KAJ3662992.1"/>
    </source>
</evidence>
<dbReference type="GO" id="GO:0060271">
    <property type="term" value="P:cilium assembly"/>
    <property type="evidence" value="ECO:0007669"/>
    <property type="project" value="InterPro"/>
</dbReference>
<feature type="coiled-coil region" evidence="1">
    <location>
        <begin position="771"/>
        <end position="851"/>
    </location>
</feature>
<feature type="coiled-coil region" evidence="1">
    <location>
        <begin position="614"/>
        <end position="659"/>
    </location>
</feature>
<feature type="coiled-coil region" evidence="1">
    <location>
        <begin position="689"/>
        <end position="727"/>
    </location>
</feature>
<evidence type="ECO:0000256" key="2">
    <source>
        <dbReference type="SAM" id="MobiDB-lite"/>
    </source>
</evidence>
<evidence type="ECO:0000313" key="6">
    <source>
        <dbReference type="Proteomes" id="UP001168821"/>
    </source>
</evidence>
<keyword evidence="1" id="KW-0175">Coiled coil</keyword>
<dbReference type="GO" id="GO:0005814">
    <property type="term" value="C:centriole"/>
    <property type="evidence" value="ECO:0007669"/>
    <property type="project" value="TreeGrafter"/>
</dbReference>
<evidence type="ECO:0000313" key="4">
    <source>
        <dbReference type="EMBL" id="KAJ3660663.1"/>
    </source>
</evidence>
<dbReference type="PANTHER" id="PTHR33689">
    <property type="entry name" value="FAS-BINDING FACTOR 1"/>
    <property type="match status" value="1"/>
</dbReference>
<feature type="compositionally biased region" description="Basic and acidic residues" evidence="2">
    <location>
        <begin position="277"/>
        <end position="294"/>
    </location>
</feature>
<dbReference type="AlphaFoldDB" id="A0AA38IST3"/>
<reference evidence="4" key="1">
    <citation type="journal article" date="2023" name="G3 (Bethesda)">
        <title>Whole genome assemblies of Zophobas morio and Tenebrio molitor.</title>
        <authorList>
            <person name="Kaur S."/>
            <person name="Stinson S.A."/>
            <person name="diCenzo G.C."/>
        </authorList>
    </citation>
    <scope>NUCLEOTIDE SEQUENCE</scope>
    <source>
        <strain evidence="4">QUZm001</strain>
    </source>
</reference>
<name>A0AA38IST3_9CUCU</name>
<organism evidence="4 6">
    <name type="scientific">Zophobas morio</name>
    <dbReference type="NCBI Taxonomy" id="2755281"/>
    <lineage>
        <taxon>Eukaryota</taxon>
        <taxon>Metazoa</taxon>
        <taxon>Ecdysozoa</taxon>
        <taxon>Arthropoda</taxon>
        <taxon>Hexapoda</taxon>
        <taxon>Insecta</taxon>
        <taxon>Pterygota</taxon>
        <taxon>Neoptera</taxon>
        <taxon>Endopterygota</taxon>
        <taxon>Coleoptera</taxon>
        <taxon>Polyphaga</taxon>
        <taxon>Cucujiformia</taxon>
        <taxon>Tenebrionidae</taxon>
        <taxon>Zophobas</taxon>
    </lineage>
</organism>
<dbReference type="EMBL" id="JALNTZ010000002">
    <property type="protein sequence ID" value="KAJ3662992.1"/>
    <property type="molecule type" value="Genomic_DNA"/>
</dbReference>
<dbReference type="InterPro" id="IPR049390">
    <property type="entry name" value="FBF1_C"/>
</dbReference>
<feature type="region of interest" description="Disordered" evidence="2">
    <location>
        <begin position="1"/>
        <end position="297"/>
    </location>
</feature>
<proteinExistence type="predicted"/>
<dbReference type="InterPro" id="IPR033561">
    <property type="entry name" value="FBF1"/>
</dbReference>
<dbReference type="PANTHER" id="PTHR33689:SF1">
    <property type="entry name" value="FAS-BINDING FACTOR 1"/>
    <property type="match status" value="1"/>
</dbReference>
<feature type="coiled-coil region" evidence="1">
    <location>
        <begin position="467"/>
        <end position="527"/>
    </location>
</feature>
<gene>
    <name evidence="4" type="ORF">Zmor_005102</name>
    <name evidence="5" type="ORF">Zmor_007305</name>
</gene>
<dbReference type="GO" id="GO:0036064">
    <property type="term" value="C:ciliary basal body"/>
    <property type="evidence" value="ECO:0007669"/>
    <property type="project" value="TreeGrafter"/>
</dbReference>
<sequence>MDFGDDPLGDLSDGSNDSFFDEPKRSGKRASLTKTPEKKKSVTDIFNLPEKSTESVQPPKRSDDWLGLDTKETKSPSRTQKLTKKISFEDDDDLLGNLGFTKRPASRTEVSTEENKPAKKMDLFESILGPSKNEELDKKTSFEDILKESKAKSGSKSEDAAKKSAFDDIFKDSKAKGSSASASSTPKPSLGVTDSLQFSDGPREGRRGRRTSATLMDPLGLFSNEAKQEDSATVKEKPSATAMNETFSTKAVHSKSTPNISNQDLPDWLGGTPIKHSKSENVLNKHSEESKPDPEPVQIVRQESVQSLKPVDSSNLENEESKVALNSILTQQKLAHSHMEYQNTAIAMQQQETQLLMALQLKKYEENLSEIQFKQQEVLMKQEQQFNILLERQFAKQQIMENNMRLQQERINNHIQMLIAQPPITKNSSQEEVNELKKTASEESVKLYENIISSLKQRQHEEIFLLEESYKKQISLLEQSLESVEKRLKTDVEKVSEAFEEKMKLLQQQNEDEIGKYKQKLQDVESQHFEEIKQIRDNSSRIIEEIKYEHSTLLENIKDAKKSESTLFQETGSYIQKLDNNIEVLYANSKNLVELKDHIEKDYGVLSKAREETLKAKEQEIILMRATLEKCREAAEKERAELLSLVRTLETKIAEQNQNTREERWAFQQAASTLAARSAAMDRESEFNRAALEREREQLKTLKESILAEQEKMFLQLTEEKLQLSAEKSRLETSSKLMMNYDSQKAKSEIDAAVQIAKEAAEMTDKERESLHREKCEVEKLKRTLRDHERKLSLRESELDSLMRDAEQKKSEGEKAIFESKTIESKYNERLRDLQNQLVTLSNREKKLAEEKIALSKERLALNTMVRQNKKCSLCNADPQKLEETKFNINSVNLITPYFSRFDNVDDDIMRLRLEAVEESSLNVEENVPM</sequence>
<feature type="compositionally biased region" description="Basic and acidic residues" evidence="2">
    <location>
        <begin position="226"/>
        <end position="238"/>
    </location>
</feature>
<comment type="caution">
    <text evidence="4">The sequence shown here is derived from an EMBL/GenBank/DDBJ whole genome shotgun (WGS) entry which is preliminary data.</text>
</comment>
<feature type="domain" description="Fas-binding factor 1 C-terminal" evidence="3">
    <location>
        <begin position="449"/>
        <end position="877"/>
    </location>
</feature>
<dbReference type="GO" id="GO:0097539">
    <property type="term" value="C:ciliary transition fiber"/>
    <property type="evidence" value="ECO:0007669"/>
    <property type="project" value="InterPro"/>
</dbReference>
<feature type="compositionally biased region" description="Low complexity" evidence="2">
    <location>
        <begin position="176"/>
        <end position="189"/>
    </location>
</feature>
<feature type="compositionally biased region" description="Low complexity" evidence="2">
    <location>
        <begin position="9"/>
        <end position="18"/>
    </location>
</feature>
<accession>A0AA38IST3</accession>
<protein>
    <recommendedName>
        <fullName evidence="3">Fas-binding factor 1 C-terminal domain-containing protein</fullName>
    </recommendedName>
</protein>
<evidence type="ECO:0000256" key="1">
    <source>
        <dbReference type="SAM" id="Coils"/>
    </source>
</evidence>
<evidence type="ECO:0000259" key="3">
    <source>
        <dbReference type="Pfam" id="PF21007"/>
    </source>
</evidence>
<feature type="compositionally biased region" description="Polar residues" evidence="2">
    <location>
        <begin position="241"/>
        <end position="264"/>
    </location>
</feature>
<keyword evidence="6" id="KW-1185">Reference proteome</keyword>
<feature type="compositionally biased region" description="Basic and acidic residues" evidence="2">
    <location>
        <begin position="60"/>
        <end position="75"/>
    </location>
</feature>
<dbReference type="EMBL" id="JALNTZ010000002">
    <property type="protein sequence ID" value="KAJ3660663.1"/>
    <property type="molecule type" value="Genomic_DNA"/>
</dbReference>
<feature type="compositionally biased region" description="Basic and acidic residues" evidence="2">
    <location>
        <begin position="113"/>
        <end position="123"/>
    </location>
</feature>
<dbReference type="GO" id="GO:0090162">
    <property type="term" value="P:establishment of epithelial cell polarity"/>
    <property type="evidence" value="ECO:0007669"/>
    <property type="project" value="InterPro"/>
</dbReference>
<feature type="compositionally biased region" description="Basic and acidic residues" evidence="2">
    <location>
        <begin position="132"/>
        <end position="175"/>
    </location>
</feature>